<feature type="transmembrane region" description="Helical" evidence="2">
    <location>
        <begin position="36"/>
        <end position="54"/>
    </location>
</feature>
<evidence type="ECO:0000313" key="5">
    <source>
        <dbReference type="Proteomes" id="UP000680866"/>
    </source>
</evidence>
<proteinExistence type="predicted"/>
<keyword evidence="2" id="KW-0812">Transmembrane</keyword>
<dbReference type="Proteomes" id="UP000680866">
    <property type="component" value="Chromosome"/>
</dbReference>
<organism evidence="4 5">
    <name type="scientific">Polymorphospora rubra</name>
    <dbReference type="NCBI Taxonomy" id="338584"/>
    <lineage>
        <taxon>Bacteria</taxon>
        <taxon>Bacillati</taxon>
        <taxon>Actinomycetota</taxon>
        <taxon>Actinomycetes</taxon>
        <taxon>Micromonosporales</taxon>
        <taxon>Micromonosporaceae</taxon>
        <taxon>Polymorphospora</taxon>
    </lineage>
</organism>
<dbReference type="InterPro" id="IPR052955">
    <property type="entry name" value="UPF0703_membrane_permease"/>
</dbReference>
<evidence type="ECO:0000256" key="2">
    <source>
        <dbReference type="SAM" id="Phobius"/>
    </source>
</evidence>
<dbReference type="PANTHER" id="PTHR40047:SF1">
    <property type="entry name" value="UPF0703 PROTEIN YCGQ"/>
    <property type="match status" value="1"/>
</dbReference>
<keyword evidence="2" id="KW-0472">Membrane</keyword>
<gene>
    <name evidence="4" type="primary">ycgQ</name>
    <name evidence="4" type="ORF">Prubr_07900</name>
</gene>
<dbReference type="InterPro" id="IPR048447">
    <property type="entry name" value="DUF1980_C"/>
</dbReference>
<dbReference type="AlphaFoldDB" id="A0A810MUS2"/>
<reference evidence="4" key="1">
    <citation type="submission" date="2020-08" db="EMBL/GenBank/DDBJ databases">
        <title>Whole genome shotgun sequence of Polymorphospora rubra NBRC 101157.</title>
        <authorList>
            <person name="Komaki H."/>
            <person name="Tamura T."/>
        </authorList>
    </citation>
    <scope>NUCLEOTIDE SEQUENCE</scope>
    <source>
        <strain evidence="4">NBRC 101157</strain>
    </source>
</reference>
<accession>A0A810MUS2</accession>
<keyword evidence="2" id="KW-1133">Transmembrane helix</keyword>
<dbReference type="NCBIfam" id="TIGR03943">
    <property type="entry name" value="TIGR03943 family putative permease subunit"/>
    <property type="match status" value="1"/>
</dbReference>
<dbReference type="EMBL" id="AP023359">
    <property type="protein sequence ID" value="BCJ63769.1"/>
    <property type="molecule type" value="Genomic_DNA"/>
</dbReference>
<sequence length="249" mass="26140">MNRQAQAVVLLLLGGSVLKASFTDMYLRYVKEGLRPFLIASGVLLVVVAVMTLLHDLRPRRGAAAAGPAHEDDDHGHDHGGKGHHEPRVGWLLIAPVLGLLLVAPPALGSFAAGQAGTALSSQRADSYPPLPDGDPAKISVLDYASRAIFDGGASLAGRTVQLTGFVAEGPGGEPILARMILACCAADGRPIKLGMSGNAPVGLPADTWIEVVGGYTDRVMTDPVNGEDIPYLQVESWRQVDPPKQQYG</sequence>
<dbReference type="InterPro" id="IPR015402">
    <property type="entry name" value="DUF1980"/>
</dbReference>
<protein>
    <submittedName>
        <fullName evidence="4">Membrane protein</fullName>
    </submittedName>
</protein>
<evidence type="ECO:0000256" key="1">
    <source>
        <dbReference type="SAM" id="MobiDB-lite"/>
    </source>
</evidence>
<feature type="domain" description="DUF1980" evidence="3">
    <location>
        <begin position="156"/>
        <end position="248"/>
    </location>
</feature>
<keyword evidence="5" id="KW-1185">Reference proteome</keyword>
<evidence type="ECO:0000313" key="4">
    <source>
        <dbReference type="EMBL" id="BCJ63769.1"/>
    </source>
</evidence>
<feature type="compositionally biased region" description="Basic and acidic residues" evidence="1">
    <location>
        <begin position="69"/>
        <end position="84"/>
    </location>
</feature>
<name>A0A810MUS2_9ACTN</name>
<dbReference type="RefSeq" id="WP_212821715.1">
    <property type="nucleotide sequence ID" value="NZ_AP023359.1"/>
</dbReference>
<evidence type="ECO:0000259" key="3">
    <source>
        <dbReference type="Pfam" id="PF21537"/>
    </source>
</evidence>
<dbReference type="Pfam" id="PF21537">
    <property type="entry name" value="DUF1980_C"/>
    <property type="match status" value="1"/>
</dbReference>
<feature type="transmembrane region" description="Helical" evidence="2">
    <location>
        <begin position="89"/>
        <end position="108"/>
    </location>
</feature>
<dbReference type="KEGG" id="pry:Prubr_07900"/>
<feature type="region of interest" description="Disordered" evidence="1">
    <location>
        <begin position="64"/>
        <end position="84"/>
    </location>
</feature>
<dbReference type="PANTHER" id="PTHR40047">
    <property type="entry name" value="UPF0703 PROTEIN YCGQ"/>
    <property type="match status" value="1"/>
</dbReference>